<sequence length="123" mass="13829">MSKLSHAIGSTSVVWCPYRRCDIGTSCTEEHICGGTGLMGICEQYGHNCYAILQAVKVNRFQGADTDGHCLDINTPDNEYDRGPTNRNKKVVLNEDQPQWVVVIRGICWEEEAQTDGFDYDLR</sequence>
<proteinExistence type="predicted"/>
<keyword evidence="2" id="KW-1185">Reference proteome</keyword>
<evidence type="ECO:0000313" key="2">
    <source>
        <dbReference type="Proteomes" id="UP001153365"/>
    </source>
</evidence>
<protein>
    <recommendedName>
        <fullName evidence="3">Secreted protein</fullName>
    </recommendedName>
</protein>
<evidence type="ECO:0008006" key="3">
    <source>
        <dbReference type="Google" id="ProtNLM"/>
    </source>
</evidence>
<dbReference type="Proteomes" id="UP001153365">
    <property type="component" value="Unassembled WGS sequence"/>
</dbReference>
<dbReference type="EMBL" id="CALTRL010005999">
    <property type="protein sequence ID" value="CAH7688634.1"/>
    <property type="molecule type" value="Genomic_DNA"/>
</dbReference>
<reference evidence="1" key="1">
    <citation type="submission" date="2022-06" db="EMBL/GenBank/DDBJ databases">
        <authorList>
            <consortium name="SYNGENTA / RWTH Aachen University"/>
        </authorList>
    </citation>
    <scope>NUCLEOTIDE SEQUENCE</scope>
</reference>
<name>A0AAV0BR25_PHAPC</name>
<organism evidence="1 2">
    <name type="scientific">Phakopsora pachyrhizi</name>
    <name type="common">Asian soybean rust disease fungus</name>
    <dbReference type="NCBI Taxonomy" id="170000"/>
    <lineage>
        <taxon>Eukaryota</taxon>
        <taxon>Fungi</taxon>
        <taxon>Dikarya</taxon>
        <taxon>Basidiomycota</taxon>
        <taxon>Pucciniomycotina</taxon>
        <taxon>Pucciniomycetes</taxon>
        <taxon>Pucciniales</taxon>
        <taxon>Phakopsoraceae</taxon>
        <taxon>Phakopsora</taxon>
    </lineage>
</organism>
<dbReference type="AlphaFoldDB" id="A0AAV0BR25"/>
<evidence type="ECO:0000313" key="1">
    <source>
        <dbReference type="EMBL" id="CAH7688634.1"/>
    </source>
</evidence>
<comment type="caution">
    <text evidence="1">The sequence shown here is derived from an EMBL/GenBank/DDBJ whole genome shotgun (WGS) entry which is preliminary data.</text>
</comment>
<accession>A0AAV0BR25</accession>
<gene>
    <name evidence="1" type="ORF">PPACK8108_LOCUS23616</name>
</gene>